<evidence type="ECO:0000256" key="3">
    <source>
        <dbReference type="SAM" id="SignalP"/>
    </source>
</evidence>
<evidence type="ECO:0000259" key="4">
    <source>
        <dbReference type="SMART" id="SM00458"/>
    </source>
</evidence>
<keyword evidence="2" id="KW-0812">Transmembrane</keyword>
<reference evidence="6" key="2">
    <citation type="journal article" date="2014" name="Nat. Commun.">
        <title>The cavefish genome reveals candidate genes for eye loss.</title>
        <authorList>
            <person name="McGaugh S.E."/>
            <person name="Gross J.B."/>
            <person name="Aken B."/>
            <person name="Blin M."/>
            <person name="Borowsky R."/>
            <person name="Chalopin D."/>
            <person name="Hinaux H."/>
            <person name="Jeffery W.R."/>
            <person name="Keene A."/>
            <person name="Ma L."/>
            <person name="Minx P."/>
            <person name="Murphy D."/>
            <person name="O'Quin K.E."/>
            <person name="Retaux S."/>
            <person name="Rohner N."/>
            <person name="Searle S.M."/>
            <person name="Stahl B.A."/>
            <person name="Tabin C."/>
            <person name="Volff J.N."/>
            <person name="Yoshizawa M."/>
            <person name="Warren W.C."/>
        </authorList>
    </citation>
    <scope>NUCLEOTIDE SEQUENCE [LARGE SCALE GENOMIC DNA]</scope>
    <source>
        <strain evidence="6">female</strain>
    </source>
</reference>
<dbReference type="InterPro" id="IPR052678">
    <property type="entry name" value="OST-beta_subunit"/>
</dbReference>
<reference evidence="6" key="1">
    <citation type="submission" date="2013-03" db="EMBL/GenBank/DDBJ databases">
        <authorList>
            <person name="Jeffery W."/>
            <person name="Warren W."/>
            <person name="Wilson R.K."/>
        </authorList>
    </citation>
    <scope>NUCLEOTIDE SEQUENCE</scope>
    <source>
        <strain evidence="6">female</strain>
    </source>
</reference>
<name>A0A3B1IJD2_ASTMX</name>
<evidence type="ECO:0000313" key="5">
    <source>
        <dbReference type="Ensembl" id="ENSAMXP00000029650.1"/>
    </source>
</evidence>
<feature type="chain" id="PRO_5017357930" evidence="3">
    <location>
        <begin position="24"/>
        <end position="318"/>
    </location>
</feature>
<organism evidence="5 6">
    <name type="scientific">Astyanax mexicanus</name>
    <name type="common">Blind cave fish</name>
    <name type="synonym">Astyanax fasciatus mexicanus</name>
    <dbReference type="NCBI Taxonomy" id="7994"/>
    <lineage>
        <taxon>Eukaryota</taxon>
        <taxon>Metazoa</taxon>
        <taxon>Chordata</taxon>
        <taxon>Craniata</taxon>
        <taxon>Vertebrata</taxon>
        <taxon>Euteleostomi</taxon>
        <taxon>Actinopterygii</taxon>
        <taxon>Neopterygii</taxon>
        <taxon>Teleostei</taxon>
        <taxon>Ostariophysi</taxon>
        <taxon>Characiformes</taxon>
        <taxon>Characoidei</taxon>
        <taxon>Acestrorhamphidae</taxon>
        <taxon>Acestrorhamphinae</taxon>
        <taxon>Astyanax</taxon>
    </lineage>
</organism>
<dbReference type="SMART" id="SM00458">
    <property type="entry name" value="RICIN"/>
    <property type="match status" value="1"/>
</dbReference>
<protein>
    <submittedName>
        <fullName evidence="5">Si:dkey-245n4.2</fullName>
    </submittedName>
</protein>
<feature type="region of interest" description="Disordered" evidence="1">
    <location>
        <begin position="265"/>
        <end position="292"/>
    </location>
</feature>
<dbReference type="PANTHER" id="PTHR36129">
    <property type="entry name" value="ORGANIC SOLUTE TRANSPORTER SUBUNIT BETA-RELATED"/>
    <property type="match status" value="1"/>
</dbReference>
<dbReference type="Bgee" id="ENSAMXG00000039267">
    <property type="expression patterns" value="Expressed in brain and 10 other cell types or tissues"/>
</dbReference>
<dbReference type="Pfam" id="PF00652">
    <property type="entry name" value="Ricin_B_lectin"/>
    <property type="match status" value="1"/>
</dbReference>
<evidence type="ECO:0000256" key="2">
    <source>
        <dbReference type="SAM" id="Phobius"/>
    </source>
</evidence>
<accession>A0A3B1IJD2</accession>
<keyword evidence="2" id="KW-1133">Transmembrane helix</keyword>
<keyword evidence="3" id="KW-0732">Signal</keyword>
<dbReference type="Ensembl" id="ENSAMXT00000030214.1">
    <property type="protein sequence ID" value="ENSAMXP00000029650.1"/>
    <property type="gene ID" value="ENSAMXG00000039267.1"/>
</dbReference>
<feature type="signal peptide" evidence="3">
    <location>
        <begin position="1"/>
        <end position="23"/>
    </location>
</feature>
<dbReference type="Proteomes" id="UP000018467">
    <property type="component" value="Unassembled WGS sequence"/>
</dbReference>
<dbReference type="InterPro" id="IPR000772">
    <property type="entry name" value="Ricin_B_lectin"/>
</dbReference>
<dbReference type="Gene3D" id="2.80.10.50">
    <property type="match status" value="1"/>
</dbReference>
<feature type="region of interest" description="Disordered" evidence="1">
    <location>
        <begin position="183"/>
        <end position="211"/>
    </location>
</feature>
<reference evidence="5" key="4">
    <citation type="submission" date="2025-09" db="UniProtKB">
        <authorList>
            <consortium name="Ensembl"/>
        </authorList>
    </citation>
    <scope>IDENTIFICATION</scope>
</reference>
<feature type="transmembrane region" description="Helical" evidence="2">
    <location>
        <begin position="221"/>
        <end position="244"/>
    </location>
</feature>
<reference evidence="5" key="3">
    <citation type="submission" date="2025-08" db="UniProtKB">
        <authorList>
            <consortium name="Ensembl"/>
        </authorList>
    </citation>
    <scope>IDENTIFICATION</scope>
</reference>
<evidence type="ECO:0000256" key="1">
    <source>
        <dbReference type="SAM" id="MobiDB-lite"/>
    </source>
</evidence>
<keyword evidence="6" id="KW-1185">Reference proteome</keyword>
<feature type="compositionally biased region" description="Polar residues" evidence="1">
    <location>
        <begin position="193"/>
        <end position="211"/>
    </location>
</feature>
<dbReference type="GeneTree" id="ENSGT00530000067979"/>
<keyword evidence="2" id="KW-0472">Membrane</keyword>
<dbReference type="AlphaFoldDB" id="A0A3B1IJD2"/>
<feature type="domain" description="Ricin B lectin" evidence="4">
    <location>
        <begin position="20"/>
        <end position="145"/>
    </location>
</feature>
<dbReference type="PROSITE" id="PS50231">
    <property type="entry name" value="RICIN_B_LECTIN"/>
    <property type="match status" value="1"/>
</dbReference>
<dbReference type="SUPFAM" id="SSF50370">
    <property type="entry name" value="Ricin B-like lectins"/>
    <property type="match status" value="1"/>
</dbReference>
<sequence>MEGRGTSFCALTLAALLLQEVAGLSLRNEQSGKCVQIQDSQDHGTISLEECKPGSALQEWRWSSERQTLRNPKTGKCLTAVQIQEQELIRLRACRPEEEEGQAWSCSRKGHLTLHGKGFHLSAHLDSSSVFLSAERGRSSKWRTLNKQIVCEEEEAEAEGTPEPEKPVPRIIAKIRFWQPPVNHDPPPFKPTQPAQISSAPPETNSSMDASPNQFSLEYGLGWKVTMLVLSSLALLLGTVILILNVYQNRRRKTVVVLKSYSSKETISQPGSPVPSERAPLTKHPMRPPRSPSIQRGEILVEWKDGTVTPLFDTYLTS</sequence>
<dbReference type="InterPro" id="IPR035992">
    <property type="entry name" value="Ricin_B-like_lectins"/>
</dbReference>
<dbReference type="InParanoid" id="A0A3B1IJD2"/>
<dbReference type="PANTHER" id="PTHR36129:SF2">
    <property type="entry name" value="RICIN B LECTIN DOMAIN-CONTAINING PROTEIN"/>
    <property type="match status" value="1"/>
</dbReference>
<evidence type="ECO:0000313" key="6">
    <source>
        <dbReference type="Proteomes" id="UP000018467"/>
    </source>
</evidence>
<proteinExistence type="predicted"/>